<dbReference type="InterPro" id="IPR035952">
    <property type="entry name" value="Rhomboid-like_sf"/>
</dbReference>
<dbReference type="Gene3D" id="1.20.1540.10">
    <property type="entry name" value="Rhomboid-like"/>
    <property type="match status" value="1"/>
</dbReference>
<dbReference type="Pfam" id="PF01694">
    <property type="entry name" value="Rhomboid"/>
    <property type="match status" value="1"/>
</dbReference>
<feature type="domain" description="Peptidase S54 rhomboid" evidence="8">
    <location>
        <begin position="137"/>
        <end position="268"/>
    </location>
</feature>
<feature type="transmembrane region" description="Helical" evidence="7">
    <location>
        <begin position="147"/>
        <end position="166"/>
    </location>
</feature>
<evidence type="ECO:0000313" key="10">
    <source>
        <dbReference type="Proteomes" id="UP001596548"/>
    </source>
</evidence>
<protein>
    <submittedName>
        <fullName evidence="9">Rhomboid family intramembrane serine protease</fullName>
    </submittedName>
</protein>
<keyword evidence="9" id="KW-0645">Protease</keyword>
<keyword evidence="3 7" id="KW-0812">Transmembrane</keyword>
<proteinExistence type="inferred from homology"/>
<comment type="similarity">
    <text evidence="2">Belongs to the peptidase S54 family.</text>
</comment>
<feature type="transmembrane region" description="Helical" evidence="7">
    <location>
        <begin position="76"/>
        <end position="97"/>
    </location>
</feature>
<evidence type="ECO:0000256" key="3">
    <source>
        <dbReference type="ARBA" id="ARBA00022692"/>
    </source>
</evidence>
<comment type="caution">
    <text evidence="9">The sequence shown here is derived from an EMBL/GenBank/DDBJ whole genome shotgun (WGS) entry which is preliminary data.</text>
</comment>
<dbReference type="InterPro" id="IPR050925">
    <property type="entry name" value="Rhomboid_protease_S54"/>
</dbReference>
<feature type="transmembrane region" description="Helical" evidence="7">
    <location>
        <begin position="203"/>
        <end position="221"/>
    </location>
</feature>
<evidence type="ECO:0000256" key="1">
    <source>
        <dbReference type="ARBA" id="ARBA00004141"/>
    </source>
</evidence>
<gene>
    <name evidence="9" type="ORF">ACFQS1_22015</name>
</gene>
<keyword evidence="10" id="KW-1185">Reference proteome</keyword>
<dbReference type="GO" id="GO:0006508">
    <property type="term" value="P:proteolysis"/>
    <property type="evidence" value="ECO:0007669"/>
    <property type="project" value="UniProtKB-KW"/>
</dbReference>
<evidence type="ECO:0000256" key="6">
    <source>
        <dbReference type="ARBA" id="ARBA00023136"/>
    </source>
</evidence>
<dbReference type="RefSeq" id="WP_378971294.1">
    <property type="nucleotide sequence ID" value="NZ_JBHTBJ010000016.1"/>
</dbReference>
<name>A0ABW2HVZ8_9ACTN</name>
<organism evidence="9 10">
    <name type="scientific">Paractinoplanes rhizophilus</name>
    <dbReference type="NCBI Taxonomy" id="1416877"/>
    <lineage>
        <taxon>Bacteria</taxon>
        <taxon>Bacillati</taxon>
        <taxon>Actinomycetota</taxon>
        <taxon>Actinomycetes</taxon>
        <taxon>Micromonosporales</taxon>
        <taxon>Micromonosporaceae</taxon>
        <taxon>Paractinoplanes</taxon>
    </lineage>
</organism>
<dbReference type="PANTHER" id="PTHR43731">
    <property type="entry name" value="RHOMBOID PROTEASE"/>
    <property type="match status" value="1"/>
</dbReference>
<dbReference type="PANTHER" id="PTHR43731:SF14">
    <property type="entry name" value="PRESENILIN-ASSOCIATED RHOMBOID-LIKE PROTEIN, MITOCHONDRIAL"/>
    <property type="match status" value="1"/>
</dbReference>
<feature type="transmembrane region" description="Helical" evidence="7">
    <location>
        <begin position="284"/>
        <end position="302"/>
    </location>
</feature>
<keyword evidence="4" id="KW-0378">Hydrolase</keyword>
<accession>A0ABW2HVZ8</accession>
<keyword evidence="5 7" id="KW-1133">Transmembrane helix</keyword>
<dbReference type="EMBL" id="JBHTBJ010000016">
    <property type="protein sequence ID" value="MFC7276675.1"/>
    <property type="molecule type" value="Genomic_DNA"/>
</dbReference>
<dbReference type="SUPFAM" id="SSF144091">
    <property type="entry name" value="Rhomboid-like"/>
    <property type="match status" value="1"/>
</dbReference>
<evidence type="ECO:0000256" key="7">
    <source>
        <dbReference type="SAM" id="Phobius"/>
    </source>
</evidence>
<feature type="transmembrane region" description="Helical" evidence="7">
    <location>
        <begin position="178"/>
        <end position="197"/>
    </location>
</feature>
<comment type="subcellular location">
    <subcellularLocation>
        <location evidence="1">Membrane</location>
        <topology evidence="1">Multi-pass membrane protein</topology>
    </subcellularLocation>
</comment>
<feature type="transmembrane region" description="Helical" evidence="7">
    <location>
        <begin position="228"/>
        <end position="248"/>
    </location>
</feature>
<evidence type="ECO:0000259" key="8">
    <source>
        <dbReference type="Pfam" id="PF01694"/>
    </source>
</evidence>
<evidence type="ECO:0000256" key="5">
    <source>
        <dbReference type="ARBA" id="ARBA00022989"/>
    </source>
</evidence>
<evidence type="ECO:0000313" key="9">
    <source>
        <dbReference type="EMBL" id="MFC7276675.1"/>
    </source>
</evidence>
<sequence>MSEAPSTAPVCYRHPSRETYIRCTRCDRPICPDCMHEASVGHQCPECVAEGKRTQRPARTAFGGSRAGHAGYATRTLIGINVAVMILSAIVGGARAIGGSGGWFGLLGAQTAVTRWGEVLGYASYTIGGEVHGIAAGEWWRLFTAMFLHYGVLHLLLNMWVLWQLGRYLESRLGPLRFIGLYVLAGLGGNVAAYVFTAPNQPAAGASTAVFGLFAAAIIVNRRLKLDISALIPLLVINLLFTFTVPNISVAGHLGGLVAGAIVAFIIAYAPAKRRTFVQAAGSGAFFLLLLIAAAVRTAAILA</sequence>
<reference evidence="10" key="1">
    <citation type="journal article" date="2019" name="Int. J. Syst. Evol. Microbiol.">
        <title>The Global Catalogue of Microorganisms (GCM) 10K type strain sequencing project: providing services to taxonomists for standard genome sequencing and annotation.</title>
        <authorList>
            <consortium name="The Broad Institute Genomics Platform"/>
            <consortium name="The Broad Institute Genome Sequencing Center for Infectious Disease"/>
            <person name="Wu L."/>
            <person name="Ma J."/>
        </authorList>
    </citation>
    <scope>NUCLEOTIDE SEQUENCE [LARGE SCALE GENOMIC DNA]</scope>
    <source>
        <strain evidence="10">XZYJT-10</strain>
    </source>
</reference>
<evidence type="ECO:0000256" key="2">
    <source>
        <dbReference type="ARBA" id="ARBA00009045"/>
    </source>
</evidence>
<keyword evidence="6 7" id="KW-0472">Membrane</keyword>
<dbReference type="GO" id="GO:0008233">
    <property type="term" value="F:peptidase activity"/>
    <property type="evidence" value="ECO:0007669"/>
    <property type="project" value="UniProtKB-KW"/>
</dbReference>
<evidence type="ECO:0000256" key="4">
    <source>
        <dbReference type="ARBA" id="ARBA00022801"/>
    </source>
</evidence>
<feature type="transmembrane region" description="Helical" evidence="7">
    <location>
        <begin position="254"/>
        <end position="272"/>
    </location>
</feature>
<dbReference type="InterPro" id="IPR022764">
    <property type="entry name" value="Peptidase_S54_rhomboid_dom"/>
</dbReference>
<dbReference type="Proteomes" id="UP001596548">
    <property type="component" value="Unassembled WGS sequence"/>
</dbReference>